<gene>
    <name evidence="1" type="ORF">FPZ12_013960</name>
</gene>
<sequence length="202" mass="21204">MRRIFSVTPIHVDADELARRSRRYNELAPDGVTVELVDAGPDAPSQLATEADLQASEKAVAAVLDGIEGYDFRLPDCVLDPGVPAGERGMLQVVVDKLVADGHKVAAVTRNQVIADELARKVAEYGHGASFLGVAVLDLDLAAVADTARWNEAMRSALDGLAARGATAVINGCSAVEVERTEGGPLVVDPVADALRLLVEVA</sequence>
<dbReference type="Proteomes" id="UP000319769">
    <property type="component" value="Unassembled WGS sequence"/>
</dbReference>
<keyword evidence="2" id="KW-1185">Reference proteome</keyword>
<organism evidence="1 2">
    <name type="scientific">Amycolatopsis acidicola</name>
    <dbReference type="NCBI Taxonomy" id="2596893"/>
    <lineage>
        <taxon>Bacteria</taxon>
        <taxon>Bacillati</taxon>
        <taxon>Actinomycetota</taxon>
        <taxon>Actinomycetes</taxon>
        <taxon>Pseudonocardiales</taxon>
        <taxon>Pseudonocardiaceae</taxon>
        <taxon>Amycolatopsis</taxon>
    </lineage>
</organism>
<dbReference type="Gene3D" id="3.40.50.12500">
    <property type="match status" value="1"/>
</dbReference>
<proteinExistence type="predicted"/>
<dbReference type="RefSeq" id="WP_144746034.1">
    <property type="nucleotide sequence ID" value="NZ_VMNW02000016.1"/>
</dbReference>
<dbReference type="InterPro" id="IPR053714">
    <property type="entry name" value="Iso_Racemase_Enz_sf"/>
</dbReference>
<protein>
    <submittedName>
        <fullName evidence="1">Hydantoin racemase</fullName>
    </submittedName>
</protein>
<evidence type="ECO:0000313" key="2">
    <source>
        <dbReference type="Proteomes" id="UP000319769"/>
    </source>
</evidence>
<name>A0A5N0V5C2_9PSEU</name>
<dbReference type="AlphaFoldDB" id="A0A5N0V5C2"/>
<dbReference type="EMBL" id="VMNW02000016">
    <property type="protein sequence ID" value="KAA9161609.1"/>
    <property type="molecule type" value="Genomic_DNA"/>
</dbReference>
<comment type="caution">
    <text evidence="1">The sequence shown here is derived from an EMBL/GenBank/DDBJ whole genome shotgun (WGS) entry which is preliminary data.</text>
</comment>
<dbReference type="OrthoDB" id="3784929at2"/>
<evidence type="ECO:0000313" key="1">
    <source>
        <dbReference type="EMBL" id="KAA9161609.1"/>
    </source>
</evidence>
<accession>A0A5N0V5C2</accession>
<reference evidence="1" key="1">
    <citation type="submission" date="2019-09" db="EMBL/GenBank/DDBJ databases">
        <authorList>
            <person name="Teo W.F.A."/>
            <person name="Duangmal K."/>
        </authorList>
    </citation>
    <scope>NUCLEOTIDE SEQUENCE [LARGE SCALE GENOMIC DNA]</scope>
    <source>
        <strain evidence="1">K81G1</strain>
    </source>
</reference>